<evidence type="ECO:0000313" key="2">
    <source>
        <dbReference type="Proteomes" id="UP000234275"/>
    </source>
</evidence>
<dbReference type="GeneID" id="36550984"/>
<feature type="non-terminal residue" evidence="1">
    <location>
        <position position="303"/>
    </location>
</feature>
<dbReference type="VEuPathDB" id="FungiDB:P170DRAFT_315925"/>
<evidence type="ECO:0008006" key="3">
    <source>
        <dbReference type="Google" id="ProtNLM"/>
    </source>
</evidence>
<dbReference type="Proteomes" id="UP000234275">
    <property type="component" value="Unassembled WGS sequence"/>
</dbReference>
<name>A0A2I2FW14_9EURO</name>
<dbReference type="SUPFAM" id="SSF50969">
    <property type="entry name" value="YVTN repeat-like/Quinoprotein amine dehydrogenase"/>
    <property type="match status" value="1"/>
</dbReference>
<dbReference type="InterPro" id="IPR045383">
    <property type="entry name" value="DUF6528"/>
</dbReference>
<feature type="non-terminal residue" evidence="1">
    <location>
        <position position="1"/>
    </location>
</feature>
<organism evidence="1 2">
    <name type="scientific">Aspergillus steynii IBT 23096</name>
    <dbReference type="NCBI Taxonomy" id="1392250"/>
    <lineage>
        <taxon>Eukaryota</taxon>
        <taxon>Fungi</taxon>
        <taxon>Dikarya</taxon>
        <taxon>Ascomycota</taxon>
        <taxon>Pezizomycotina</taxon>
        <taxon>Eurotiomycetes</taxon>
        <taxon>Eurotiomycetidae</taxon>
        <taxon>Eurotiales</taxon>
        <taxon>Aspergillaceae</taxon>
        <taxon>Aspergillus</taxon>
        <taxon>Aspergillus subgen. Circumdati</taxon>
    </lineage>
</organism>
<accession>A0A2I2FW14</accession>
<dbReference type="Pfam" id="PF20138">
    <property type="entry name" value="DUF6528"/>
    <property type="match status" value="1"/>
</dbReference>
<protein>
    <recommendedName>
        <fullName evidence="3">Fucose-specific lectin</fullName>
    </recommendedName>
</protein>
<sequence>HLAIADQKSQTVRIFPRTTQWTQSTIHWEFDPSAANSLLGSNPWHDISDVRIRKTAAHGWVALVAASRGMVGVVDIQKGRARTGIQDILWGANVGGNPHALERIPYVGAFVAASSASHSLTLYAPTGRVSDYDSVVKVATYEVDHAHGVLWDPNGSTDAQEGFLWAIGKRYLYKYRVKGTGREMRLERVDGREGKIELPGSGARNGHDLAASYAHADVLLLTHTSAAYSFNKTSGEFAMLMNTTKLKSLVQGEDGEYVWVRGAKNEMGQYVSFSAEEEPEVEEDKRGWGDAEFYKARIYDPAY</sequence>
<dbReference type="OrthoDB" id="4235135at2759"/>
<proteinExistence type="predicted"/>
<reference evidence="1 2" key="1">
    <citation type="submission" date="2016-12" db="EMBL/GenBank/DDBJ databases">
        <title>The genomes of Aspergillus section Nigri reveals drivers in fungal speciation.</title>
        <authorList>
            <consortium name="DOE Joint Genome Institute"/>
            <person name="Vesth T.C."/>
            <person name="Nybo J."/>
            <person name="Theobald S."/>
            <person name="Brandl J."/>
            <person name="Frisvad J.C."/>
            <person name="Nielsen K.F."/>
            <person name="Lyhne E.K."/>
            <person name="Kogle M.E."/>
            <person name="Kuo A."/>
            <person name="Riley R."/>
            <person name="Clum A."/>
            <person name="Nolan M."/>
            <person name="Lipzen A."/>
            <person name="Salamov A."/>
            <person name="Henrissat B."/>
            <person name="Wiebenga A."/>
            <person name="De Vries R.P."/>
            <person name="Grigoriev I.V."/>
            <person name="Mortensen U.H."/>
            <person name="Andersen M.R."/>
            <person name="Baker S.E."/>
        </authorList>
    </citation>
    <scope>NUCLEOTIDE SEQUENCE [LARGE SCALE GENOMIC DNA]</scope>
    <source>
        <strain evidence="1 2">IBT 23096</strain>
    </source>
</reference>
<comment type="caution">
    <text evidence="1">The sequence shown here is derived from an EMBL/GenBank/DDBJ whole genome shotgun (WGS) entry which is preliminary data.</text>
</comment>
<evidence type="ECO:0000313" key="1">
    <source>
        <dbReference type="EMBL" id="PLB44830.1"/>
    </source>
</evidence>
<dbReference type="RefSeq" id="XP_024700132.1">
    <property type="nucleotide sequence ID" value="XM_024843284.1"/>
</dbReference>
<dbReference type="AlphaFoldDB" id="A0A2I2FW14"/>
<dbReference type="InterPro" id="IPR011044">
    <property type="entry name" value="Quino_amine_DH_bsu"/>
</dbReference>
<gene>
    <name evidence="1" type="ORF">P170DRAFT_315925</name>
</gene>
<dbReference type="EMBL" id="MSFO01000008">
    <property type="protein sequence ID" value="PLB44830.1"/>
    <property type="molecule type" value="Genomic_DNA"/>
</dbReference>
<keyword evidence="2" id="KW-1185">Reference proteome</keyword>